<comment type="caution">
    <text evidence="1">The sequence shown here is derived from an EMBL/GenBank/DDBJ whole genome shotgun (WGS) entry which is preliminary data.</text>
</comment>
<dbReference type="OrthoDB" id="275225at2"/>
<evidence type="ECO:0000313" key="2">
    <source>
        <dbReference type="Proteomes" id="UP000237819"/>
    </source>
</evidence>
<accession>A0A2S8GS24</accession>
<name>A0A2S8GS24_9BACT</name>
<gene>
    <name evidence="1" type="ORF">C5Y93_04140</name>
</gene>
<dbReference type="EMBL" id="PUHZ01000005">
    <property type="protein sequence ID" value="PQO47237.1"/>
    <property type="molecule type" value="Genomic_DNA"/>
</dbReference>
<dbReference type="RefSeq" id="WP_105334125.1">
    <property type="nucleotide sequence ID" value="NZ_PUHZ01000005.1"/>
</dbReference>
<organism evidence="1 2">
    <name type="scientific">Blastopirellula marina</name>
    <dbReference type="NCBI Taxonomy" id="124"/>
    <lineage>
        <taxon>Bacteria</taxon>
        <taxon>Pseudomonadati</taxon>
        <taxon>Planctomycetota</taxon>
        <taxon>Planctomycetia</taxon>
        <taxon>Pirellulales</taxon>
        <taxon>Pirellulaceae</taxon>
        <taxon>Blastopirellula</taxon>
    </lineage>
</organism>
<dbReference type="Proteomes" id="UP000237819">
    <property type="component" value="Unassembled WGS sequence"/>
</dbReference>
<reference evidence="1 2" key="1">
    <citation type="submission" date="2018-02" db="EMBL/GenBank/DDBJ databases">
        <title>Comparative genomes isolates from brazilian mangrove.</title>
        <authorList>
            <person name="Araujo J.E."/>
            <person name="Taketani R.G."/>
            <person name="Silva M.C.P."/>
            <person name="Loureco M.V."/>
            <person name="Andreote F.D."/>
        </authorList>
    </citation>
    <scope>NUCLEOTIDE SEQUENCE [LARGE SCALE GENOMIC DNA]</scope>
    <source>
        <strain evidence="1 2">Nap-Phe MGV</strain>
    </source>
</reference>
<evidence type="ECO:0000313" key="1">
    <source>
        <dbReference type="EMBL" id="PQO47237.1"/>
    </source>
</evidence>
<protein>
    <submittedName>
        <fullName evidence="1">Uncharacterized protein</fullName>
    </submittedName>
</protein>
<proteinExistence type="predicted"/>
<dbReference type="AlphaFoldDB" id="A0A2S8GS24"/>
<sequence length="121" mass="14181">MNREYDESAELTHYVWHNYSQLAEDWERHAMRGFAAREKSIAADEPQRRLLAKWSASDDPRVIAALQLPPAEFRRRTAVRIVEDHPNEAIVNRCPQCDRIVRTPAAQQCFWCGHDWHAVSR</sequence>